<protein>
    <submittedName>
        <fullName evidence="1">Uncharacterized protein</fullName>
    </submittedName>
</protein>
<sequence>MVGTYKLKVWISWPLIRAHACTAAVAVGFQATWHCPRGAFIHGGVQYGVVVTLALMVVALPLALLQLSVGQLSQQDAVGVWRAVPFFRGVGYLRLLVSLLGSVYSIIFLAMTATYLLYTISNSLPFWECIELVLEKEEYVNTVNASTCLKDTFMGPVSERPEYYLAVALIILVLWIVFPFIFYNPVKLMKRIFYVLGPVVIILIVVIMASISTGDNLTSFSKVDDWKSFLEPGIWHGAIVQALLASQVAGGFLISSGDTVYSSTNVQWTAITFVVANVLSTWVSVVFWYSISGPDKDISVFAVLVQAYQLGDDLNSDLAWPVIIFITLLLSGLITMLYLLYPIYDHCRRIGGIKWRLVSFAGSLVGAFISLVALWGRLPALELLTDYAVPLLVSIATVLEILAFVFIYGWKVLVEDVEFLTGRELPKFWVLGWCAAPGIIAPFTVWWMTMVFIRDERWREAPWSAISMLSTVSLAMLIFIVFASVAVAKQVQYDLVGKLKSSFKPSRHWGPRDPITHYYWLARRDEVERGNQLRRRYQRRQLGQLSGRPSFLNVPITVQEKDEEATGSGKGRSNSDDWLYTVCRRQLTRVADGHKRPKSLDWTFPNVKKKVRTLFGDCFIHACAAPVDKARGEVRHQPPPLTTSVPRGSFDEGGAANTPPPSLKPLKLYTN</sequence>
<name>A0ACC2RAE7_9NEOP</name>
<reference evidence="1" key="1">
    <citation type="submission" date="2023-03" db="EMBL/GenBank/DDBJ databases">
        <title>Chromosome-level genomes of two armyworms, Mythimna separata and Mythimna loreyi, provide insights into the biosynthesis and reception of sex pheromones.</title>
        <authorList>
            <person name="Zhao H."/>
        </authorList>
    </citation>
    <scope>NUCLEOTIDE SEQUENCE</scope>
    <source>
        <strain evidence="1">BeijingLab</strain>
    </source>
</reference>
<proteinExistence type="predicted"/>
<accession>A0ACC2RAE7</accession>
<evidence type="ECO:0000313" key="1">
    <source>
        <dbReference type="EMBL" id="KAJ8737498.1"/>
    </source>
</evidence>
<keyword evidence="2" id="KW-1185">Reference proteome</keyword>
<dbReference type="Proteomes" id="UP001231649">
    <property type="component" value="Chromosome 1"/>
</dbReference>
<gene>
    <name evidence="1" type="ORF">PYW08_000093</name>
</gene>
<comment type="caution">
    <text evidence="1">The sequence shown here is derived from an EMBL/GenBank/DDBJ whole genome shotgun (WGS) entry which is preliminary data.</text>
</comment>
<dbReference type="EMBL" id="CM056777">
    <property type="protein sequence ID" value="KAJ8737498.1"/>
    <property type="molecule type" value="Genomic_DNA"/>
</dbReference>
<evidence type="ECO:0000313" key="2">
    <source>
        <dbReference type="Proteomes" id="UP001231649"/>
    </source>
</evidence>
<organism evidence="1 2">
    <name type="scientific">Mythimna loreyi</name>
    <dbReference type="NCBI Taxonomy" id="667449"/>
    <lineage>
        <taxon>Eukaryota</taxon>
        <taxon>Metazoa</taxon>
        <taxon>Ecdysozoa</taxon>
        <taxon>Arthropoda</taxon>
        <taxon>Hexapoda</taxon>
        <taxon>Insecta</taxon>
        <taxon>Pterygota</taxon>
        <taxon>Neoptera</taxon>
        <taxon>Endopterygota</taxon>
        <taxon>Lepidoptera</taxon>
        <taxon>Glossata</taxon>
        <taxon>Ditrysia</taxon>
        <taxon>Noctuoidea</taxon>
        <taxon>Noctuidae</taxon>
        <taxon>Noctuinae</taxon>
        <taxon>Hadenini</taxon>
        <taxon>Mythimna</taxon>
    </lineage>
</organism>